<evidence type="ECO:0000256" key="11">
    <source>
        <dbReference type="ARBA" id="ARBA00023212"/>
    </source>
</evidence>
<evidence type="ECO:0000256" key="1">
    <source>
        <dbReference type="ARBA" id="ARBA00004114"/>
    </source>
</evidence>
<dbReference type="GO" id="GO:0005814">
    <property type="term" value="C:centriole"/>
    <property type="evidence" value="ECO:0007669"/>
    <property type="project" value="UniProtKB-SubCell"/>
</dbReference>
<dbReference type="InterPro" id="IPR011009">
    <property type="entry name" value="Kinase-like_dom_sf"/>
</dbReference>
<dbReference type="PROSITE" id="PS51984">
    <property type="entry name" value="CPB1"/>
    <property type="match status" value="1"/>
</dbReference>
<feature type="region of interest" description="Disordered" evidence="16">
    <location>
        <begin position="298"/>
        <end position="391"/>
    </location>
</feature>
<dbReference type="InterPro" id="IPR008266">
    <property type="entry name" value="Tyr_kinase_AS"/>
</dbReference>
<evidence type="ECO:0000256" key="9">
    <source>
        <dbReference type="ARBA" id="ARBA00022840"/>
    </source>
</evidence>
<dbReference type="SUPFAM" id="SSF82615">
    <property type="entry name" value="Polo-box domain"/>
    <property type="match status" value="1"/>
</dbReference>
<dbReference type="PROSITE" id="PS51985">
    <property type="entry name" value="CPB2"/>
    <property type="match status" value="1"/>
</dbReference>
<dbReference type="InParanoid" id="A0A6P8HMM9"/>
<dbReference type="InterPro" id="IPR033696">
    <property type="entry name" value="POLO_box_Plk4_C"/>
</dbReference>
<dbReference type="CDD" id="cd13115">
    <property type="entry name" value="POLO_box_Plk4_2"/>
    <property type="match status" value="1"/>
</dbReference>
<dbReference type="Pfam" id="PF18409">
    <property type="entry name" value="Plk4_PB2"/>
    <property type="match status" value="1"/>
</dbReference>
<dbReference type="GO" id="GO:0005634">
    <property type="term" value="C:nucleus"/>
    <property type="evidence" value="ECO:0007669"/>
    <property type="project" value="TreeGrafter"/>
</dbReference>
<evidence type="ECO:0000256" key="3">
    <source>
        <dbReference type="ARBA" id="ARBA00020245"/>
    </source>
</evidence>
<evidence type="ECO:0000256" key="10">
    <source>
        <dbReference type="ARBA" id="ARBA00022843"/>
    </source>
</evidence>
<dbReference type="InterPro" id="IPR033698">
    <property type="entry name" value="POLO_box_Plk4_2"/>
</dbReference>
<dbReference type="SUPFAM" id="SSF56112">
    <property type="entry name" value="Protein kinase-like (PK-like)"/>
    <property type="match status" value="1"/>
</dbReference>
<keyword evidence="9 15" id="KW-0067">ATP-binding</keyword>
<evidence type="ECO:0000256" key="2">
    <source>
        <dbReference type="ARBA" id="ARBA00012424"/>
    </source>
</evidence>
<dbReference type="Pfam" id="PF18190">
    <property type="entry name" value="Plk4_PB1"/>
    <property type="match status" value="1"/>
</dbReference>
<dbReference type="FunFam" id="1.10.510.10:FF:000576">
    <property type="entry name" value="Serine/threonine-protein kinase PLK4"/>
    <property type="match status" value="1"/>
</dbReference>
<keyword evidence="11" id="KW-0206">Cytoskeleton</keyword>
<feature type="compositionally biased region" description="Basic and acidic residues" evidence="16">
    <location>
        <begin position="846"/>
        <end position="864"/>
    </location>
</feature>
<name>A0A6P8HMM9_ACTTE</name>
<feature type="compositionally biased region" description="Polar residues" evidence="16">
    <location>
        <begin position="298"/>
        <end position="320"/>
    </location>
</feature>
<evidence type="ECO:0000256" key="13">
    <source>
        <dbReference type="ARBA" id="ARBA00047802"/>
    </source>
</evidence>
<comment type="subcellular location">
    <subcellularLocation>
        <location evidence="1">Cytoplasm</location>
        <location evidence="1">Cytoskeleton</location>
        <location evidence="1">Microtubule organizing center</location>
        <location evidence="1">Centrosome</location>
        <location evidence="1">Centriole</location>
    </subcellularLocation>
</comment>
<dbReference type="Proteomes" id="UP000515163">
    <property type="component" value="Unplaced"/>
</dbReference>
<feature type="compositionally biased region" description="Basic and acidic residues" evidence="16">
    <location>
        <begin position="505"/>
        <end position="514"/>
    </location>
</feature>
<gene>
    <name evidence="22" type="primary">LOC116293643</name>
</gene>
<feature type="region of interest" description="Disordered" evidence="16">
    <location>
        <begin position="771"/>
        <end position="798"/>
    </location>
</feature>
<keyword evidence="8" id="KW-0418">Kinase</keyword>
<keyword evidence="5" id="KW-0723">Serine/threonine-protein kinase</keyword>
<dbReference type="AlphaFoldDB" id="A0A6P8HMM9"/>
<dbReference type="Gene3D" id="3.30.1120.120">
    <property type="match status" value="1"/>
</dbReference>
<feature type="binding site" evidence="15">
    <location>
        <position position="42"/>
    </location>
    <ligand>
        <name>ATP</name>
        <dbReference type="ChEBI" id="CHEBI:30616"/>
    </ligand>
</feature>
<keyword evidence="21" id="KW-1185">Reference proteome</keyword>
<comment type="catalytic activity">
    <reaction evidence="13">
        <text>L-threonyl-[protein] + ATP = O-phospho-L-threonyl-[protein] + ADP + H(+)</text>
        <dbReference type="Rhea" id="RHEA:46608"/>
        <dbReference type="Rhea" id="RHEA-COMP:11060"/>
        <dbReference type="Rhea" id="RHEA-COMP:11605"/>
        <dbReference type="ChEBI" id="CHEBI:15378"/>
        <dbReference type="ChEBI" id="CHEBI:30013"/>
        <dbReference type="ChEBI" id="CHEBI:30616"/>
        <dbReference type="ChEBI" id="CHEBI:61977"/>
        <dbReference type="ChEBI" id="CHEBI:456216"/>
        <dbReference type="EC" id="2.7.11.21"/>
    </reaction>
</comment>
<dbReference type="FunCoup" id="A0A6P8HMM9">
    <property type="interactions" value="1262"/>
</dbReference>
<protein>
    <recommendedName>
        <fullName evidence="3">Serine/threonine-protein kinase PLK4</fullName>
        <ecNumber evidence="2">2.7.11.21</ecNumber>
    </recommendedName>
    <alternativeName>
        <fullName evidence="12">Polo-like kinase 4</fullName>
    </alternativeName>
</protein>
<dbReference type="InterPro" id="IPR033699">
    <property type="entry name" value="POLO_box_Plk4_1"/>
</dbReference>
<dbReference type="CDD" id="cd13114">
    <property type="entry name" value="POLO_box_Plk4_1"/>
    <property type="match status" value="1"/>
</dbReference>
<dbReference type="PANTHER" id="PTHR24345:SF91">
    <property type="entry name" value="SERINE_THREONINE-PROTEIN KINASE PLK4"/>
    <property type="match status" value="1"/>
</dbReference>
<dbReference type="InterPro" id="IPR000719">
    <property type="entry name" value="Prot_kinase_dom"/>
</dbReference>
<dbReference type="PROSITE" id="PS50078">
    <property type="entry name" value="POLO_BOX"/>
    <property type="match status" value="1"/>
</dbReference>
<evidence type="ECO:0000256" key="12">
    <source>
        <dbReference type="ARBA" id="ARBA00030332"/>
    </source>
</evidence>
<evidence type="ECO:0000256" key="14">
    <source>
        <dbReference type="ARBA" id="ARBA00048347"/>
    </source>
</evidence>
<evidence type="ECO:0000256" key="6">
    <source>
        <dbReference type="ARBA" id="ARBA00022679"/>
    </source>
</evidence>
<dbReference type="PROSITE" id="PS00109">
    <property type="entry name" value="PROTEIN_KINASE_TYR"/>
    <property type="match status" value="1"/>
</dbReference>
<keyword evidence="6" id="KW-0808">Transferase</keyword>
<feature type="compositionally biased region" description="Low complexity" evidence="16">
    <location>
        <begin position="381"/>
        <end position="391"/>
    </location>
</feature>
<evidence type="ECO:0000256" key="16">
    <source>
        <dbReference type="SAM" id="MobiDB-lite"/>
    </source>
</evidence>
<dbReference type="Pfam" id="PF00069">
    <property type="entry name" value="Pkinase"/>
    <property type="match status" value="1"/>
</dbReference>
<feature type="domain" description="Protein kinase" evidence="17">
    <location>
        <begin position="13"/>
        <end position="266"/>
    </location>
</feature>
<dbReference type="InterPro" id="IPR000959">
    <property type="entry name" value="POLO_box_dom"/>
</dbReference>
<feature type="compositionally biased region" description="Polar residues" evidence="16">
    <location>
        <begin position="834"/>
        <end position="845"/>
    </location>
</feature>
<proteinExistence type="predicted"/>
<dbReference type="InterPro" id="IPR017441">
    <property type="entry name" value="Protein_kinase_ATP_BS"/>
</dbReference>
<feature type="domain" description="Cryptic POLO box 2 (CPB2)" evidence="20">
    <location>
        <begin position="665"/>
        <end position="778"/>
    </location>
</feature>
<keyword evidence="10" id="KW-0832">Ubl conjugation</keyword>
<accession>A0A6P8HMM9</accession>
<evidence type="ECO:0000313" key="22">
    <source>
        <dbReference type="RefSeq" id="XP_031556961.1"/>
    </source>
</evidence>
<feature type="compositionally biased region" description="Basic and acidic residues" evidence="16">
    <location>
        <begin position="534"/>
        <end position="550"/>
    </location>
</feature>
<evidence type="ECO:0000256" key="5">
    <source>
        <dbReference type="ARBA" id="ARBA00022527"/>
    </source>
</evidence>
<feature type="domain" description="Cryptic POLO box 1 (CPB1)" evidence="19">
    <location>
        <begin position="550"/>
        <end position="664"/>
    </location>
</feature>
<evidence type="ECO:0000259" key="18">
    <source>
        <dbReference type="PROSITE" id="PS50078"/>
    </source>
</evidence>
<dbReference type="GO" id="GO:0005524">
    <property type="term" value="F:ATP binding"/>
    <property type="evidence" value="ECO:0007669"/>
    <property type="project" value="UniProtKB-UniRule"/>
</dbReference>
<dbReference type="FunFam" id="2.40.50.930:FF:000001">
    <property type="entry name" value="Serine/threonine-protein kinase PLK4"/>
    <property type="match status" value="1"/>
</dbReference>
<evidence type="ECO:0000259" key="17">
    <source>
        <dbReference type="PROSITE" id="PS50011"/>
    </source>
</evidence>
<reference evidence="22" key="1">
    <citation type="submission" date="2025-08" db="UniProtKB">
        <authorList>
            <consortium name="RefSeq"/>
        </authorList>
    </citation>
    <scope>IDENTIFICATION</scope>
    <source>
        <tissue evidence="22">Tentacle</tissue>
    </source>
</reference>
<dbReference type="OrthoDB" id="10004143at2759"/>
<feature type="region of interest" description="Disordered" evidence="16">
    <location>
        <begin position="834"/>
        <end position="864"/>
    </location>
</feature>
<sequence>MTTRYMGNSIEDFQVLELLGKGGFACVYKGQCLTTQQEVAIKMIDKKAMRSLGMVKRVCNEVEIHSQLKHPSILEMYTYFEDDNYVYLVLEMCQNGEVNRFIKKNGGKMSESQARHIMHQLVQGVLYLHSYGIIHRDLTLGNLLLNKNMDVKIADFGLAARLAMPSEKHYTMCGTPNYISPEIATRDPHGLESDVWSMGCMLYTLLVGSPPFDTNAVKSTLNKVVLAKYDMPGYVSPEAKDLISKLLKKNPNDRLTLSGILDHPFMTEKTLPNTLSSPSRHHYSTKYFEQSVDSGQGTMATVSTGIGRSSWSSNGPINKQESAHHGSYNSSNSVDHLSNGWSRNLRQPPSPPVRQRASSSPSSENINTSDRQHLRGTEVANSSSHKNTTKSSDLWLSNLSTSHLPKKRFQEPLVGAVNGKTNSLQNKFRSYDASKYSSYYTNSWTGKGSAQETSSSGFYSANTKLHQEESQTIDKNNNTGTALSTNTYHCGDSLGNQISQHKRHGSDSVSRDADSSEFLPQEKNISPVKPRNAGQEKRERRSRGESKGKSLGDVTEPLNAERLRPIRQKTRNAVVSILEDCEVCLEFIHQDRGQDIVTEVLRISSNGMKIVVYHPNGKDGEPLHSEPSPVPSSPDGHYLFSNLPSKYWKKYKYAVNFVHLVRKLTPRVTLYSKYAKCVLMENSPHPDFEVCFYNGAKVHQSTKCTKIIEPGGVSYTLQSVGGMEGVPLEMRSFLHHVQDAYEKCLKLENTIAQVEQEIHSQQFFPLIVGRRPSRKQSSDKEPTQPKPPAVSTVGTSALPTSPSIAAPASVSLLSFNGTIASTMPNIQQSNIANMHQNKQQSSSRPEASHVKRKTPEIKQKRDKENLNTEFVQNDTKQGISPSAEIFKSTFVEGVGWASQLTSGGVRVQYSDGSQMLVNASEAKVNYTDSQGTVTQYRYSDTFPSVIKTKLANLPFIIESLAKASRTKT</sequence>
<evidence type="ECO:0000256" key="7">
    <source>
        <dbReference type="ARBA" id="ARBA00022741"/>
    </source>
</evidence>
<keyword evidence="7 15" id="KW-0547">Nucleotide-binding</keyword>
<dbReference type="Gene3D" id="3.30.1120.130">
    <property type="match status" value="1"/>
</dbReference>
<feature type="domain" description="POLO box" evidence="18">
    <location>
        <begin position="884"/>
        <end position="962"/>
    </location>
</feature>
<dbReference type="InterPro" id="IPR046437">
    <property type="entry name" value="Ser_Thr-PK_POLO_box_1_sf"/>
</dbReference>
<dbReference type="GO" id="GO:0004674">
    <property type="term" value="F:protein serine/threonine kinase activity"/>
    <property type="evidence" value="ECO:0007669"/>
    <property type="project" value="UniProtKB-KW"/>
</dbReference>
<evidence type="ECO:0000259" key="20">
    <source>
        <dbReference type="PROSITE" id="PS51985"/>
    </source>
</evidence>
<dbReference type="PROSITE" id="PS00107">
    <property type="entry name" value="PROTEIN_KINASE_ATP"/>
    <property type="match status" value="1"/>
</dbReference>
<dbReference type="Gene3D" id="1.10.510.10">
    <property type="entry name" value="Transferase(Phosphotransferase) domain 1"/>
    <property type="match status" value="1"/>
</dbReference>
<dbReference type="PANTHER" id="PTHR24345">
    <property type="entry name" value="SERINE/THREONINE-PROTEIN KINASE PLK"/>
    <property type="match status" value="1"/>
</dbReference>
<evidence type="ECO:0000256" key="8">
    <source>
        <dbReference type="ARBA" id="ARBA00022777"/>
    </source>
</evidence>
<keyword evidence="4" id="KW-0963">Cytoplasm</keyword>
<dbReference type="Gene3D" id="2.40.50.930">
    <property type="match status" value="1"/>
</dbReference>
<evidence type="ECO:0000256" key="15">
    <source>
        <dbReference type="PROSITE-ProRule" id="PRU10141"/>
    </source>
</evidence>
<dbReference type="GeneID" id="116293643"/>
<dbReference type="PROSITE" id="PS50011">
    <property type="entry name" value="PROTEIN_KINASE_DOM"/>
    <property type="match status" value="1"/>
</dbReference>
<evidence type="ECO:0000256" key="4">
    <source>
        <dbReference type="ARBA" id="ARBA00022490"/>
    </source>
</evidence>
<dbReference type="KEGG" id="aten:116293643"/>
<dbReference type="CDD" id="cd13116">
    <property type="entry name" value="POLO_box_Plk4_3"/>
    <property type="match status" value="1"/>
</dbReference>
<dbReference type="InterPro" id="IPR047108">
    <property type="entry name" value="Plk4-like_POLO_box_2_sf"/>
</dbReference>
<feature type="region of interest" description="Disordered" evidence="16">
    <location>
        <begin position="492"/>
        <end position="557"/>
    </location>
</feature>
<evidence type="ECO:0000259" key="19">
    <source>
        <dbReference type="PROSITE" id="PS51984"/>
    </source>
</evidence>
<comment type="catalytic activity">
    <reaction evidence="14">
        <text>L-seryl-[protein] + ATP = O-phospho-L-seryl-[protein] + ADP + H(+)</text>
        <dbReference type="Rhea" id="RHEA:17989"/>
        <dbReference type="Rhea" id="RHEA-COMP:9863"/>
        <dbReference type="Rhea" id="RHEA-COMP:11604"/>
        <dbReference type="ChEBI" id="CHEBI:15378"/>
        <dbReference type="ChEBI" id="CHEBI:29999"/>
        <dbReference type="ChEBI" id="CHEBI:30616"/>
        <dbReference type="ChEBI" id="CHEBI:83421"/>
        <dbReference type="ChEBI" id="CHEBI:456216"/>
        <dbReference type="EC" id="2.7.11.21"/>
    </reaction>
</comment>
<dbReference type="EC" id="2.7.11.21" evidence="2"/>
<evidence type="ECO:0000313" key="21">
    <source>
        <dbReference type="Proteomes" id="UP000515163"/>
    </source>
</evidence>
<dbReference type="FunFam" id="3.30.200.20:FF:000042">
    <property type="entry name" value="Aurora kinase A"/>
    <property type="match status" value="1"/>
</dbReference>
<organism evidence="21 22">
    <name type="scientific">Actinia tenebrosa</name>
    <name type="common">Australian red waratah sea anemone</name>
    <dbReference type="NCBI Taxonomy" id="6105"/>
    <lineage>
        <taxon>Eukaryota</taxon>
        <taxon>Metazoa</taxon>
        <taxon>Cnidaria</taxon>
        <taxon>Anthozoa</taxon>
        <taxon>Hexacorallia</taxon>
        <taxon>Actiniaria</taxon>
        <taxon>Actiniidae</taxon>
        <taxon>Actinia</taxon>
    </lineage>
</organism>
<feature type="compositionally biased region" description="Polar residues" evidence="16">
    <location>
        <begin position="327"/>
        <end position="347"/>
    </location>
</feature>
<dbReference type="RefSeq" id="XP_031556961.1">
    <property type="nucleotide sequence ID" value="XM_031701101.1"/>
</dbReference>